<evidence type="ECO:0000256" key="6">
    <source>
        <dbReference type="SAM" id="Phobius"/>
    </source>
</evidence>
<dbReference type="GO" id="GO:0008270">
    <property type="term" value="F:zinc ion binding"/>
    <property type="evidence" value="ECO:0007669"/>
    <property type="project" value="UniProtKB-KW"/>
</dbReference>
<evidence type="ECO:0000256" key="1">
    <source>
        <dbReference type="ARBA" id="ARBA00022723"/>
    </source>
</evidence>
<dbReference type="Gene3D" id="3.30.40.10">
    <property type="entry name" value="Zinc/RING finger domain, C3HC4 (zinc finger)"/>
    <property type="match status" value="1"/>
</dbReference>
<name>A0A803SX84_ANOCA</name>
<feature type="transmembrane region" description="Helical" evidence="6">
    <location>
        <begin position="154"/>
        <end position="175"/>
    </location>
</feature>
<reference evidence="8" key="2">
    <citation type="submission" date="2025-08" db="UniProtKB">
        <authorList>
            <consortium name="Ensembl"/>
        </authorList>
    </citation>
    <scope>IDENTIFICATION</scope>
</reference>
<dbReference type="GO" id="GO:0016567">
    <property type="term" value="P:protein ubiquitination"/>
    <property type="evidence" value="ECO:0000318"/>
    <property type="project" value="GO_Central"/>
</dbReference>
<evidence type="ECO:0000256" key="5">
    <source>
        <dbReference type="SAM" id="MobiDB-lite"/>
    </source>
</evidence>
<dbReference type="InterPro" id="IPR027370">
    <property type="entry name" value="Znf-RING_euk"/>
</dbReference>
<dbReference type="GO" id="GO:0005765">
    <property type="term" value="C:lysosomal membrane"/>
    <property type="evidence" value="ECO:0007669"/>
    <property type="project" value="Ensembl"/>
</dbReference>
<dbReference type="GeneID" id="100559961"/>
<dbReference type="OrthoDB" id="252722at2759"/>
<evidence type="ECO:0000256" key="2">
    <source>
        <dbReference type="ARBA" id="ARBA00022771"/>
    </source>
</evidence>
<keyword evidence="2 4" id="KW-0863">Zinc-finger</keyword>
<dbReference type="GO" id="GO:0061630">
    <property type="term" value="F:ubiquitin protein ligase activity"/>
    <property type="evidence" value="ECO:0000318"/>
    <property type="project" value="GO_Central"/>
</dbReference>
<dbReference type="AlphaFoldDB" id="A0A803SX84"/>
<reference evidence="8" key="1">
    <citation type="submission" date="2009-12" db="EMBL/GenBank/DDBJ databases">
        <title>The Genome Sequence of Anolis carolinensis (Green Anole Lizard).</title>
        <authorList>
            <consortium name="The Genome Sequencing Platform"/>
            <person name="Di Palma F."/>
            <person name="Alfoldi J."/>
            <person name="Heiman D."/>
            <person name="Young S."/>
            <person name="Grabherr M."/>
            <person name="Johnson J."/>
            <person name="Lander E.S."/>
            <person name="Lindblad-Toh K."/>
        </authorList>
    </citation>
    <scope>NUCLEOTIDE SEQUENCE [LARGE SCALE GENOMIC DNA]</scope>
    <source>
        <strain evidence="8">JBL SC #1</strain>
    </source>
</reference>
<protein>
    <submittedName>
        <fullName evidence="8">Ring finger protein 183</fullName>
    </submittedName>
</protein>
<dbReference type="GO" id="GO:0034976">
    <property type="term" value="P:response to endoplasmic reticulum stress"/>
    <property type="evidence" value="ECO:0007669"/>
    <property type="project" value="Ensembl"/>
</dbReference>
<proteinExistence type="predicted"/>
<keyword evidence="9" id="KW-1185">Reference proteome</keyword>
<dbReference type="InterPro" id="IPR013083">
    <property type="entry name" value="Znf_RING/FYVE/PHD"/>
</dbReference>
<evidence type="ECO:0000259" key="7">
    <source>
        <dbReference type="PROSITE" id="PS50089"/>
    </source>
</evidence>
<dbReference type="InterPro" id="IPR051435">
    <property type="entry name" value="RING_finger_E3_ubiq-ligases"/>
</dbReference>
<evidence type="ECO:0000256" key="4">
    <source>
        <dbReference type="PROSITE-ProRule" id="PRU00175"/>
    </source>
</evidence>
<keyword evidence="6" id="KW-0472">Membrane</keyword>
<dbReference type="Pfam" id="PF13445">
    <property type="entry name" value="zf-RING_UBOX"/>
    <property type="match status" value="1"/>
</dbReference>
<dbReference type="SUPFAM" id="SSF57850">
    <property type="entry name" value="RING/U-box"/>
    <property type="match status" value="1"/>
</dbReference>
<dbReference type="GO" id="GO:0033106">
    <property type="term" value="C:cis-Golgi network membrane"/>
    <property type="evidence" value="ECO:0007669"/>
    <property type="project" value="Ensembl"/>
</dbReference>
<keyword evidence="1" id="KW-0479">Metal-binding</keyword>
<gene>
    <name evidence="8" type="primary">RNF183</name>
</gene>
<dbReference type="Ensembl" id="ENSACAT00000041115.1">
    <property type="protein sequence ID" value="ENSACAP00000027574.1"/>
    <property type="gene ID" value="ENSACAG00000044792.1"/>
</dbReference>
<dbReference type="InterPro" id="IPR001841">
    <property type="entry name" value="Znf_RING"/>
</dbReference>
<keyword evidence="3" id="KW-0862">Zinc</keyword>
<accession>A0A803SX84</accession>
<dbReference type="GO" id="GO:0000209">
    <property type="term" value="P:protein polyubiquitination"/>
    <property type="evidence" value="ECO:0007669"/>
    <property type="project" value="Ensembl"/>
</dbReference>
<dbReference type="SMART" id="SM00184">
    <property type="entry name" value="RING"/>
    <property type="match status" value="1"/>
</dbReference>
<dbReference type="GO" id="GO:0051865">
    <property type="term" value="P:protein autoubiquitination"/>
    <property type="evidence" value="ECO:0007669"/>
    <property type="project" value="Ensembl"/>
</dbReference>
<evidence type="ECO:0000313" key="8">
    <source>
        <dbReference type="Ensembl" id="ENSACAP00000027574.1"/>
    </source>
</evidence>
<dbReference type="CTD" id="138065"/>
<evidence type="ECO:0000256" key="3">
    <source>
        <dbReference type="ARBA" id="ARBA00022833"/>
    </source>
</evidence>
<dbReference type="InterPro" id="IPR017907">
    <property type="entry name" value="Znf_RING_CS"/>
</dbReference>
<keyword evidence="6" id="KW-0812">Transmembrane</keyword>
<dbReference type="PANTHER" id="PTHR22791:SF7">
    <property type="entry name" value="E3 UBIQUITIN-PROTEIN LIGASE RNF183"/>
    <property type="match status" value="1"/>
</dbReference>
<dbReference type="KEGG" id="acs:100559961"/>
<keyword evidence="6" id="KW-1133">Transmembrane helix</keyword>
<dbReference type="PANTHER" id="PTHR22791">
    <property type="entry name" value="RING-TYPE DOMAIN-CONTAINING PROTEIN"/>
    <property type="match status" value="1"/>
</dbReference>
<sequence>MAEKQATALASECPICWSPFDNAFRTPKLLRCRHTFCIECLAHLSLVASDPHCLQCPLCRHPTELPSHQAVTALPTNGAVLRLLRLEPNHVVLDGRRLYLKDQRKSRYFLRQPRVYTLDLGSESSDTEGAQTATPSLPDHRTLRECSRNPQLRLFSYLMAVILIVIMLLVFFIFWTNHFFTRSG</sequence>
<dbReference type="GO" id="GO:0005789">
    <property type="term" value="C:endoplasmic reticulum membrane"/>
    <property type="evidence" value="ECO:0007669"/>
    <property type="project" value="Ensembl"/>
</dbReference>
<dbReference type="PROSITE" id="PS50089">
    <property type="entry name" value="ZF_RING_2"/>
    <property type="match status" value="1"/>
</dbReference>
<feature type="domain" description="RING-type" evidence="7">
    <location>
        <begin position="13"/>
        <end position="60"/>
    </location>
</feature>
<feature type="region of interest" description="Disordered" evidence="5">
    <location>
        <begin position="121"/>
        <end position="141"/>
    </location>
</feature>
<evidence type="ECO:0000313" key="9">
    <source>
        <dbReference type="Proteomes" id="UP000001646"/>
    </source>
</evidence>
<dbReference type="Proteomes" id="UP000001646">
    <property type="component" value="Unplaced"/>
</dbReference>
<dbReference type="InParanoid" id="A0A803SX84"/>
<dbReference type="GeneTree" id="ENSGT00940000162965"/>
<organism evidence="8 9">
    <name type="scientific">Anolis carolinensis</name>
    <name type="common">Green anole</name>
    <name type="synonym">American chameleon</name>
    <dbReference type="NCBI Taxonomy" id="28377"/>
    <lineage>
        <taxon>Eukaryota</taxon>
        <taxon>Metazoa</taxon>
        <taxon>Chordata</taxon>
        <taxon>Craniata</taxon>
        <taxon>Vertebrata</taxon>
        <taxon>Euteleostomi</taxon>
        <taxon>Lepidosauria</taxon>
        <taxon>Squamata</taxon>
        <taxon>Bifurcata</taxon>
        <taxon>Unidentata</taxon>
        <taxon>Episquamata</taxon>
        <taxon>Toxicofera</taxon>
        <taxon>Iguania</taxon>
        <taxon>Dactyloidae</taxon>
        <taxon>Anolis</taxon>
    </lineage>
</organism>
<dbReference type="GO" id="GO:1902237">
    <property type="term" value="P:positive regulation of endoplasmic reticulum stress-induced intrinsic apoptotic signaling pathway"/>
    <property type="evidence" value="ECO:0007669"/>
    <property type="project" value="Ensembl"/>
</dbReference>
<feature type="compositionally biased region" description="Polar residues" evidence="5">
    <location>
        <begin position="122"/>
        <end position="135"/>
    </location>
</feature>
<reference evidence="8" key="3">
    <citation type="submission" date="2025-09" db="UniProtKB">
        <authorList>
            <consortium name="Ensembl"/>
        </authorList>
    </citation>
    <scope>IDENTIFICATION</scope>
</reference>
<dbReference type="PROSITE" id="PS00518">
    <property type="entry name" value="ZF_RING_1"/>
    <property type="match status" value="1"/>
</dbReference>